<feature type="domain" description="Nanos-type" evidence="9">
    <location>
        <begin position="164"/>
        <end position="218"/>
    </location>
</feature>
<organism evidence="10 11">
    <name type="scientific">Strigamia maritima</name>
    <name type="common">European centipede</name>
    <name type="synonym">Geophilus maritimus</name>
    <dbReference type="NCBI Taxonomy" id="126957"/>
    <lineage>
        <taxon>Eukaryota</taxon>
        <taxon>Metazoa</taxon>
        <taxon>Ecdysozoa</taxon>
        <taxon>Arthropoda</taxon>
        <taxon>Myriapoda</taxon>
        <taxon>Chilopoda</taxon>
        <taxon>Pleurostigmophora</taxon>
        <taxon>Geophilomorpha</taxon>
        <taxon>Linotaeniidae</taxon>
        <taxon>Strigamia</taxon>
    </lineage>
</organism>
<keyword evidence="3" id="KW-0479">Metal-binding</keyword>
<evidence type="ECO:0000313" key="11">
    <source>
        <dbReference type="Proteomes" id="UP000014500"/>
    </source>
</evidence>
<dbReference type="GO" id="GO:0008270">
    <property type="term" value="F:zinc ion binding"/>
    <property type="evidence" value="ECO:0007669"/>
    <property type="project" value="UniProtKB-KW"/>
</dbReference>
<evidence type="ECO:0000256" key="6">
    <source>
        <dbReference type="ARBA" id="ARBA00022845"/>
    </source>
</evidence>
<dbReference type="GO" id="GO:0006417">
    <property type="term" value="P:regulation of translation"/>
    <property type="evidence" value="ECO:0007669"/>
    <property type="project" value="UniProtKB-UniRule"/>
</dbReference>
<dbReference type="PROSITE" id="PS51522">
    <property type="entry name" value="ZF_NANOS"/>
    <property type="match status" value="1"/>
</dbReference>
<evidence type="ECO:0000256" key="8">
    <source>
        <dbReference type="PROSITE-ProRule" id="PRU00855"/>
    </source>
</evidence>
<evidence type="ECO:0000256" key="7">
    <source>
        <dbReference type="ARBA" id="ARBA00022884"/>
    </source>
</evidence>
<dbReference type="InterPro" id="IPR008705">
    <property type="entry name" value="Nanos/Xcar2"/>
</dbReference>
<dbReference type="GO" id="GO:0005737">
    <property type="term" value="C:cytoplasm"/>
    <property type="evidence" value="ECO:0007669"/>
    <property type="project" value="UniProtKB-SubCell"/>
</dbReference>
<dbReference type="AlphaFoldDB" id="T1JGE1"/>
<dbReference type="InterPro" id="IPR038129">
    <property type="entry name" value="Nanos_sf"/>
</dbReference>
<keyword evidence="11" id="KW-1185">Reference proteome</keyword>
<accession>T1JGE1</accession>
<evidence type="ECO:0000256" key="1">
    <source>
        <dbReference type="ARBA" id="ARBA00004496"/>
    </source>
</evidence>
<comment type="similarity">
    <text evidence="8">Belongs to the nanos family.</text>
</comment>
<dbReference type="HOGENOM" id="CLU_1087111_0_0_1"/>
<keyword evidence="5" id="KW-0862">Zinc</keyword>
<dbReference type="EMBL" id="JH432201">
    <property type="status" value="NOT_ANNOTATED_CDS"/>
    <property type="molecule type" value="Genomic_DNA"/>
</dbReference>
<keyword evidence="4 8" id="KW-0863">Zinc-finger</keyword>
<proteinExistence type="inferred from homology"/>
<keyword evidence="7 8" id="KW-0694">RNA-binding</keyword>
<reference evidence="11" key="1">
    <citation type="submission" date="2011-05" db="EMBL/GenBank/DDBJ databases">
        <authorList>
            <person name="Richards S.R."/>
            <person name="Qu J."/>
            <person name="Jiang H."/>
            <person name="Jhangiani S.N."/>
            <person name="Agravi P."/>
            <person name="Goodspeed R."/>
            <person name="Gross S."/>
            <person name="Mandapat C."/>
            <person name="Jackson L."/>
            <person name="Mathew T."/>
            <person name="Pu L."/>
            <person name="Thornton R."/>
            <person name="Saada N."/>
            <person name="Wilczek-Boney K.B."/>
            <person name="Lee S."/>
            <person name="Kovar C."/>
            <person name="Wu Y."/>
            <person name="Scherer S.E."/>
            <person name="Worley K.C."/>
            <person name="Muzny D.M."/>
            <person name="Gibbs R."/>
        </authorList>
    </citation>
    <scope>NUCLEOTIDE SEQUENCE</scope>
    <source>
        <strain evidence="11">Brora</strain>
    </source>
</reference>
<sequence>MDNDKQLKFPIVYPDSSLQAEMERLLFAPGENSKKSQMWCTDNEQTTESPILSLVDTGTSLSNESSNTSEPGYELWKTVLPKQKSWKKRSEISVKQELMQLESKNVHTDQTKSSILHNEESWHKKPLIKVKQEVVKAPIMLTEQQKPSNLAAKQQSSSNLNIKYCVLCKKNGETREKYMSHSLKDSWNRVTCPVLYALKCKHCGATGSDSHTEAYCPKIRHAYIENASSRPPVLGVVLKQTKRNKKTIYFLNSYAI</sequence>
<dbReference type="GO" id="GO:0003723">
    <property type="term" value="F:RNA binding"/>
    <property type="evidence" value="ECO:0007669"/>
    <property type="project" value="UniProtKB-UniRule"/>
</dbReference>
<dbReference type="InterPro" id="IPR024161">
    <property type="entry name" value="Znf_nanos-typ"/>
</dbReference>
<dbReference type="EnsemblMetazoa" id="SMAR012913-RA">
    <property type="protein sequence ID" value="SMAR012913-PA"/>
    <property type="gene ID" value="SMAR012913"/>
</dbReference>
<evidence type="ECO:0000313" key="10">
    <source>
        <dbReference type="EnsemblMetazoa" id="SMAR012913-PA"/>
    </source>
</evidence>
<evidence type="ECO:0000256" key="4">
    <source>
        <dbReference type="ARBA" id="ARBA00022771"/>
    </source>
</evidence>
<reference evidence="10" key="2">
    <citation type="submission" date="2015-02" db="UniProtKB">
        <authorList>
            <consortium name="EnsemblMetazoa"/>
        </authorList>
    </citation>
    <scope>IDENTIFICATION</scope>
</reference>
<evidence type="ECO:0000256" key="2">
    <source>
        <dbReference type="ARBA" id="ARBA00022490"/>
    </source>
</evidence>
<dbReference type="Pfam" id="PF05741">
    <property type="entry name" value="zf-nanos"/>
    <property type="match status" value="1"/>
</dbReference>
<comment type="subcellular location">
    <subcellularLocation>
        <location evidence="1">Cytoplasm</location>
    </subcellularLocation>
</comment>
<evidence type="ECO:0000256" key="3">
    <source>
        <dbReference type="ARBA" id="ARBA00022723"/>
    </source>
</evidence>
<name>T1JGE1_STRMM</name>
<keyword evidence="6 8" id="KW-0810">Translation regulation</keyword>
<dbReference type="PANTHER" id="PTHR12887">
    <property type="entry name" value="NANOS PROTEIN"/>
    <property type="match status" value="1"/>
</dbReference>
<evidence type="ECO:0000259" key="9">
    <source>
        <dbReference type="PROSITE" id="PS51522"/>
    </source>
</evidence>
<dbReference type="STRING" id="126957.T1JGE1"/>
<protein>
    <recommendedName>
        <fullName evidence="9">Nanos-type domain-containing protein</fullName>
    </recommendedName>
</protein>
<dbReference type="Gene3D" id="4.10.60.30">
    <property type="entry name" value="Nanos, RNA-binding domain"/>
    <property type="match status" value="1"/>
</dbReference>
<dbReference type="Proteomes" id="UP000014500">
    <property type="component" value="Unassembled WGS sequence"/>
</dbReference>
<keyword evidence="2" id="KW-0963">Cytoplasm</keyword>
<evidence type="ECO:0000256" key="5">
    <source>
        <dbReference type="ARBA" id="ARBA00022833"/>
    </source>
</evidence>
<dbReference type="eggNOG" id="KOG4602">
    <property type="taxonomic scope" value="Eukaryota"/>
</dbReference>
<dbReference type="PhylomeDB" id="T1JGE1"/>